<dbReference type="FunCoup" id="L8FRW9">
    <property type="interactions" value="132"/>
</dbReference>
<dbReference type="PROSITE" id="PS51741">
    <property type="entry name" value="F_BAR"/>
    <property type="match status" value="1"/>
</dbReference>
<dbReference type="CDD" id="cd07652">
    <property type="entry name" value="F-BAR_Rgd1"/>
    <property type="match status" value="1"/>
</dbReference>
<dbReference type="InterPro" id="IPR001060">
    <property type="entry name" value="FCH_dom"/>
</dbReference>
<keyword evidence="7" id="KW-1185">Reference proteome</keyword>
<keyword evidence="1" id="KW-0343">GTPase activation</keyword>
<dbReference type="InterPro" id="IPR050729">
    <property type="entry name" value="Rho-GAP"/>
</dbReference>
<organism evidence="6 7">
    <name type="scientific">Pseudogymnoascus destructans (strain ATCC MYA-4855 / 20631-21)</name>
    <name type="common">Bat white-nose syndrome fungus</name>
    <name type="synonym">Geomyces destructans</name>
    <dbReference type="NCBI Taxonomy" id="658429"/>
    <lineage>
        <taxon>Eukaryota</taxon>
        <taxon>Fungi</taxon>
        <taxon>Dikarya</taxon>
        <taxon>Ascomycota</taxon>
        <taxon>Pezizomycotina</taxon>
        <taxon>Leotiomycetes</taxon>
        <taxon>Thelebolales</taxon>
        <taxon>Thelebolaceae</taxon>
        <taxon>Pseudogymnoascus</taxon>
    </lineage>
</organism>
<dbReference type="InterPro" id="IPR031160">
    <property type="entry name" value="F_BAR_dom"/>
</dbReference>
<evidence type="ECO:0000256" key="3">
    <source>
        <dbReference type="SAM" id="MobiDB-lite"/>
    </source>
</evidence>
<accession>L8FRW9</accession>
<evidence type="ECO:0000256" key="1">
    <source>
        <dbReference type="ARBA" id="ARBA00022468"/>
    </source>
</evidence>
<feature type="compositionally biased region" description="Low complexity" evidence="3">
    <location>
        <begin position="40"/>
        <end position="55"/>
    </location>
</feature>
<gene>
    <name evidence="6" type="ORF">GMDG_01196</name>
</gene>
<dbReference type="SUPFAM" id="SSF103657">
    <property type="entry name" value="BAR/IMD domain-like"/>
    <property type="match status" value="1"/>
</dbReference>
<feature type="domain" description="Rho-GAP" evidence="4">
    <location>
        <begin position="547"/>
        <end position="743"/>
    </location>
</feature>
<feature type="compositionally biased region" description="Basic and acidic residues" evidence="3">
    <location>
        <begin position="1"/>
        <end position="10"/>
    </location>
</feature>
<dbReference type="EMBL" id="GL573182">
    <property type="protein sequence ID" value="ELR03213.1"/>
    <property type="molecule type" value="Genomic_DNA"/>
</dbReference>
<dbReference type="STRING" id="658429.L8FRW9"/>
<feature type="compositionally biased region" description="Low complexity" evidence="3">
    <location>
        <begin position="11"/>
        <end position="22"/>
    </location>
</feature>
<feature type="compositionally biased region" description="Low complexity" evidence="3">
    <location>
        <begin position="426"/>
        <end position="437"/>
    </location>
</feature>
<evidence type="ECO:0000259" key="4">
    <source>
        <dbReference type="PROSITE" id="PS50238"/>
    </source>
</evidence>
<dbReference type="PROSITE" id="PS50238">
    <property type="entry name" value="RHOGAP"/>
    <property type="match status" value="1"/>
</dbReference>
<dbReference type="Pfam" id="PF00611">
    <property type="entry name" value="FCH"/>
    <property type="match status" value="1"/>
</dbReference>
<feature type="compositionally biased region" description="Polar residues" evidence="3">
    <location>
        <begin position="23"/>
        <end position="35"/>
    </location>
</feature>
<dbReference type="GO" id="GO:0005938">
    <property type="term" value="C:cell cortex"/>
    <property type="evidence" value="ECO:0007669"/>
    <property type="project" value="UniProtKB-ARBA"/>
</dbReference>
<feature type="region of interest" description="Disordered" evidence="3">
    <location>
        <begin position="384"/>
        <end position="544"/>
    </location>
</feature>
<feature type="compositionally biased region" description="Polar residues" evidence="3">
    <location>
        <begin position="443"/>
        <end position="452"/>
    </location>
</feature>
<dbReference type="Proteomes" id="UP000011064">
    <property type="component" value="Unassembled WGS sequence"/>
</dbReference>
<feature type="compositionally biased region" description="Polar residues" evidence="3">
    <location>
        <begin position="469"/>
        <end position="500"/>
    </location>
</feature>
<dbReference type="AlphaFoldDB" id="L8FRW9"/>
<protein>
    <recommendedName>
        <fullName evidence="8">Rho-GAP domain-containing protein</fullName>
    </recommendedName>
</protein>
<dbReference type="SMART" id="SM00055">
    <property type="entry name" value="FCH"/>
    <property type="match status" value="1"/>
</dbReference>
<evidence type="ECO:0000256" key="2">
    <source>
        <dbReference type="PROSITE-ProRule" id="PRU01077"/>
    </source>
</evidence>
<dbReference type="OrthoDB" id="437889at2759"/>
<dbReference type="Gene3D" id="1.20.1270.60">
    <property type="entry name" value="Arfaptin homology (AH) domain/BAR domain"/>
    <property type="match status" value="1"/>
</dbReference>
<evidence type="ECO:0008006" key="8">
    <source>
        <dbReference type="Google" id="ProtNLM"/>
    </source>
</evidence>
<dbReference type="GO" id="GO:0007165">
    <property type="term" value="P:signal transduction"/>
    <property type="evidence" value="ECO:0007669"/>
    <property type="project" value="InterPro"/>
</dbReference>
<dbReference type="SUPFAM" id="SSF48350">
    <property type="entry name" value="GTPase activation domain, GAP"/>
    <property type="match status" value="1"/>
</dbReference>
<dbReference type="PANTHER" id="PTHR23176:SF136">
    <property type="entry name" value="RHO GTPASE ACTIVATOR (RGD1)"/>
    <property type="match status" value="1"/>
</dbReference>
<dbReference type="Gene3D" id="1.10.555.10">
    <property type="entry name" value="Rho GTPase activation protein"/>
    <property type="match status" value="1"/>
</dbReference>
<feature type="region of interest" description="Disordered" evidence="3">
    <location>
        <begin position="1"/>
        <end position="55"/>
    </location>
</feature>
<dbReference type="FunFam" id="1.20.1270.60:FF:000063">
    <property type="entry name" value="Rho GTPase activator"/>
    <property type="match status" value="1"/>
</dbReference>
<dbReference type="InterPro" id="IPR008936">
    <property type="entry name" value="Rho_GTPase_activation_prot"/>
</dbReference>
<proteinExistence type="predicted"/>
<evidence type="ECO:0000313" key="6">
    <source>
        <dbReference type="EMBL" id="ELR03213.1"/>
    </source>
</evidence>
<dbReference type="InterPro" id="IPR000198">
    <property type="entry name" value="RhoGAP_dom"/>
</dbReference>
<dbReference type="InterPro" id="IPR027267">
    <property type="entry name" value="AH/BAR_dom_sf"/>
</dbReference>
<keyword evidence="2" id="KW-0175">Coiled coil</keyword>
<feature type="compositionally biased region" description="Low complexity" evidence="3">
    <location>
        <begin position="501"/>
        <end position="527"/>
    </location>
</feature>
<dbReference type="InParanoid" id="L8FRW9"/>
<dbReference type="VEuPathDB" id="FungiDB:GMDG_01196"/>
<dbReference type="PANTHER" id="PTHR23176">
    <property type="entry name" value="RHO/RAC/CDC GTPASE-ACTIVATING PROTEIN"/>
    <property type="match status" value="1"/>
</dbReference>
<dbReference type="Pfam" id="PF00620">
    <property type="entry name" value="RhoGAP"/>
    <property type="match status" value="1"/>
</dbReference>
<dbReference type="GO" id="GO:0005096">
    <property type="term" value="F:GTPase activator activity"/>
    <property type="evidence" value="ECO:0007669"/>
    <property type="project" value="UniProtKB-KW"/>
</dbReference>
<evidence type="ECO:0000313" key="7">
    <source>
        <dbReference type="Proteomes" id="UP000011064"/>
    </source>
</evidence>
<sequence>MENPPPRDTDQQFSETQTTSSQRPESSGRMSSSTGAPAENATAPSGNAPASAAPAPAGGLYTEQVQNVINSEIGVQVLLNRLKQSVASAKEFALFLQKRSKLEEDHSIGLRKISKITHDNLRRPEHRQGSFIASYDEVTRIQDRMAENGAQFAASLHQMHEDMLEMAANVERGRKHWKTTGLSAEQRLVDAETAMRKSKAKYDTLAEDYDRARTGDRAATKKFGLKGPKSAAQHEEDLLRKAQAADTDYAGKVQTAQSVRHEHLTRGRPEAVKGLQDLINECDSALALQMQKFAAFNEKLLLHNGMSVSPLKDQAGEAGKTTRSLREAILDINNEGDLNYFIASHASQVPPRPAEIKYERHPVTAPSAPPAVPAAQRQSEIPQGFNSFNSRQGTTGPAAASTPTQQTPMGAGGPGFNQGGPPPPAAQQQQQQPQQYQQHERSFSQGAPQSRDNGPPGRMGNGGPPAAPSYSSTGGPPQLQTLPFQSSAPQTHSLQQNTPIQQGPPQHQQHQQHQKQQYGQQQQPQQQRGSAAMDPSNLPPLKPAFGMDLEQLFQRDGSPIPMVVYQCIQAVDLFGLEVEGIYRVSGTAAHVSKIKAIFNNDSSKVDFRNPEAFFHDVNSVAGLLKQFFRDLPDPLLTTAQYSAFISAARLDDDIVRRDSLHAIINALPDPNYATLRAVTLHLHRVTEAAAVNRMTSSNLAIVWGPTLMGMGGAGEGRFRMRGGRLGLCRRFWRIVIRFLMMIE</sequence>
<reference evidence="7" key="1">
    <citation type="submission" date="2010-09" db="EMBL/GenBank/DDBJ databases">
        <title>The genome sequence of Geomyces destructans 20631-21.</title>
        <authorList>
            <consortium name="The Broad Institute Genome Sequencing Platform"/>
            <person name="Cuomo C.A."/>
            <person name="Blehert D.S."/>
            <person name="Lorch J.M."/>
            <person name="Young S.K."/>
            <person name="Zeng Q."/>
            <person name="Gargeya S."/>
            <person name="Fitzgerald M."/>
            <person name="Haas B."/>
            <person name="Abouelleil A."/>
            <person name="Alvarado L."/>
            <person name="Arachchi H.M."/>
            <person name="Berlin A."/>
            <person name="Brown A."/>
            <person name="Chapman S.B."/>
            <person name="Chen Z."/>
            <person name="Dunbar C."/>
            <person name="Freedman E."/>
            <person name="Gearin G."/>
            <person name="Gellesch M."/>
            <person name="Goldberg J."/>
            <person name="Griggs A."/>
            <person name="Gujja S."/>
            <person name="Heiman D."/>
            <person name="Howarth C."/>
            <person name="Larson L."/>
            <person name="Lui A."/>
            <person name="MacDonald P.J.P."/>
            <person name="Montmayeur A."/>
            <person name="Murphy C."/>
            <person name="Neiman D."/>
            <person name="Pearson M."/>
            <person name="Priest M."/>
            <person name="Roberts A."/>
            <person name="Saif S."/>
            <person name="Shea T."/>
            <person name="Shenoy N."/>
            <person name="Sisk P."/>
            <person name="Stolte C."/>
            <person name="Sykes S."/>
            <person name="Wortman J."/>
            <person name="Nusbaum C."/>
            <person name="Birren B."/>
        </authorList>
    </citation>
    <scope>NUCLEOTIDE SEQUENCE [LARGE SCALE GENOMIC DNA]</scope>
    <source>
        <strain evidence="7">ATCC MYA-4855 / 20631-21</strain>
    </source>
</reference>
<dbReference type="SMART" id="SM00324">
    <property type="entry name" value="RhoGAP"/>
    <property type="match status" value="1"/>
</dbReference>
<feature type="compositionally biased region" description="Low complexity" evidence="3">
    <location>
        <begin position="392"/>
        <end position="408"/>
    </location>
</feature>
<name>L8FRW9_PSED2</name>
<evidence type="ECO:0000259" key="5">
    <source>
        <dbReference type="PROSITE" id="PS51741"/>
    </source>
</evidence>
<feature type="domain" description="F-BAR" evidence="5">
    <location>
        <begin position="63"/>
        <end position="337"/>
    </location>
</feature>
<dbReference type="HOGENOM" id="CLU_010730_3_0_1"/>